<dbReference type="Pfam" id="PF00534">
    <property type="entry name" value="Glycos_transf_1"/>
    <property type="match status" value="1"/>
</dbReference>
<dbReference type="Proteomes" id="UP000239649">
    <property type="component" value="Unassembled WGS sequence"/>
</dbReference>
<evidence type="ECO:0000313" key="3">
    <source>
        <dbReference type="EMBL" id="PSC67013.1"/>
    </source>
</evidence>
<dbReference type="OrthoDB" id="406309at2759"/>
<evidence type="ECO:0000259" key="2">
    <source>
        <dbReference type="Pfam" id="PF00534"/>
    </source>
</evidence>
<name>A0A2P6UYU3_9CHLO</name>
<evidence type="ECO:0000313" key="4">
    <source>
        <dbReference type="Proteomes" id="UP000239649"/>
    </source>
</evidence>
<accession>A0A2P6UYU3</accession>
<dbReference type="Gene3D" id="3.40.50.2000">
    <property type="entry name" value="Glycogen Phosphorylase B"/>
    <property type="match status" value="2"/>
</dbReference>
<keyword evidence="1" id="KW-0328">Glycosyltransferase</keyword>
<proteinExistence type="predicted"/>
<keyword evidence="4" id="KW-1185">Reference proteome</keyword>
<feature type="non-terminal residue" evidence="3">
    <location>
        <position position="746"/>
    </location>
</feature>
<dbReference type="AlphaFoldDB" id="A0A2P6UYU3"/>
<dbReference type="SUPFAM" id="SSF51445">
    <property type="entry name" value="(Trans)glycosidases"/>
    <property type="match status" value="1"/>
</dbReference>
<dbReference type="InterPro" id="IPR017853">
    <property type="entry name" value="GH"/>
</dbReference>
<dbReference type="GO" id="GO:0047657">
    <property type="term" value="F:alpha-1,3-glucan synthase activity"/>
    <property type="evidence" value="ECO:0007669"/>
    <property type="project" value="TreeGrafter"/>
</dbReference>
<dbReference type="PANTHER" id="PTHR47182:SF2">
    <property type="entry name" value="CELL WALL ALPHA-1,3-GLUCAN SYNTHASE AGS1"/>
    <property type="match status" value="1"/>
</dbReference>
<gene>
    <name evidence="3" type="ORF">C2E20_9336</name>
</gene>
<keyword evidence="1" id="KW-0808">Transferase</keyword>
<comment type="caution">
    <text evidence="3">The sequence shown here is derived from an EMBL/GenBank/DDBJ whole genome shotgun (WGS) entry which is preliminary data.</text>
</comment>
<dbReference type="InterPro" id="IPR001296">
    <property type="entry name" value="Glyco_trans_1"/>
</dbReference>
<sequence>MFNVLDMVLNHVGYGSSIFLPPFNPFSDPSNFNNCTNLNHSVPFVRTQLEEWTQWIVAQFSAHLLRLDAAGNIHPDFFPWYANTTDLVAWLEVGADVALVQQYEQVRDGAEYSYQGWSMAAAMNACFGLLPESFQPDIGCERLAALRKELWDMKVDTHNLGMWVENHDTDRFLTLRDNLPAYRNALAHVLLSESIPIIYYGAEQSMAGSLSNNTNRSPLWETGFSTAGPMYRFIRTLAWYRWWMTLGWETFDVRFTDRRTFAFSRGNKLLVVLTNGNYSEAVPRPAEYRLSGLDGFAGARLCDALHSGFCVDVSGNGIASVTPSPDDEPLVLVRQSWVKDEEFFTPLEHRPNDPGMVMHVALEYAVPHMGLTGQLQYGGLGKVVETFICHTARPMLVCAPMYAPFYGPDGRLAGDLANSGPLLSMTAVPAGPTVFFLLLDSDVFRNRTRGTIYQHASEDEELAFFSVFNQAVAHTLRVASLQLHDYHGALSLLYLPHQLPLRVLLVAHNADYNGTWHLGTAAREAHVYDMLNVPINAHTRSLCEHSGRFNMLRPVLEHMRTVQGGLGVVAVSPRYALRAHSKFSMFWDLPHACVIGILNGMEDSLGEVAAAAAAADPNAFFARKAAARLAFQEAKGLQVGEDFRLLVFMGRITHQKGCDIIGLAARTILKQNRNAQLVMVGPIGDEYGEQAKHALEKVSADFPGRVWNGAGQYIMGADKEQLCMAADFFLCPSRFEPCGLADIEFG</sequence>
<evidence type="ECO:0000256" key="1">
    <source>
        <dbReference type="ARBA" id="ARBA00022676"/>
    </source>
</evidence>
<protein>
    <submittedName>
        <fullName evidence="3">Alpha-1,3-glucan synthase Ags3</fullName>
    </submittedName>
</protein>
<feature type="domain" description="Glycosyl transferase family 1" evidence="2">
    <location>
        <begin position="637"/>
        <end position="744"/>
    </location>
</feature>
<dbReference type="PANTHER" id="PTHR47182">
    <property type="entry name" value="CELL WALL ALPHA-1,3-GLUCAN SYNTHASE AGS1-RELATED"/>
    <property type="match status" value="1"/>
</dbReference>
<dbReference type="EMBL" id="LHPF02000234">
    <property type="protein sequence ID" value="PSC67013.1"/>
    <property type="molecule type" value="Genomic_DNA"/>
</dbReference>
<dbReference type="GO" id="GO:0005975">
    <property type="term" value="P:carbohydrate metabolic process"/>
    <property type="evidence" value="ECO:0007669"/>
    <property type="project" value="InterPro"/>
</dbReference>
<dbReference type="Gene3D" id="3.20.20.80">
    <property type="entry name" value="Glycosidases"/>
    <property type="match status" value="1"/>
</dbReference>
<organism evidence="3 4">
    <name type="scientific">Micractinium conductrix</name>
    <dbReference type="NCBI Taxonomy" id="554055"/>
    <lineage>
        <taxon>Eukaryota</taxon>
        <taxon>Viridiplantae</taxon>
        <taxon>Chlorophyta</taxon>
        <taxon>core chlorophytes</taxon>
        <taxon>Trebouxiophyceae</taxon>
        <taxon>Chlorellales</taxon>
        <taxon>Chlorellaceae</taxon>
        <taxon>Chlorella clade</taxon>
        <taxon>Micractinium</taxon>
    </lineage>
</organism>
<dbReference type="InterPro" id="IPR058655">
    <property type="entry name" value="Mok11-14/Ags1-like"/>
</dbReference>
<reference evidence="3 4" key="1">
    <citation type="journal article" date="2018" name="Plant J.">
        <title>Genome sequences of Chlorella sorokiniana UTEX 1602 and Micractinium conductrix SAG 241.80: implications to maltose excretion by a green alga.</title>
        <authorList>
            <person name="Arriola M.B."/>
            <person name="Velmurugan N."/>
            <person name="Zhang Y."/>
            <person name="Plunkett M.H."/>
            <person name="Hondzo H."/>
            <person name="Barney B.M."/>
        </authorList>
    </citation>
    <scope>NUCLEOTIDE SEQUENCE [LARGE SCALE GENOMIC DNA]</scope>
    <source>
        <strain evidence="3 4">SAG 241.80</strain>
    </source>
</reference>
<dbReference type="SUPFAM" id="SSF53756">
    <property type="entry name" value="UDP-Glycosyltransferase/glycogen phosphorylase"/>
    <property type="match status" value="1"/>
</dbReference>